<keyword evidence="5" id="KW-0813">Transport</keyword>
<feature type="transmembrane region" description="Helical" evidence="13">
    <location>
        <begin position="240"/>
        <end position="259"/>
    </location>
</feature>
<feature type="transmembrane region" description="Helical" evidence="13">
    <location>
        <begin position="314"/>
        <end position="331"/>
    </location>
</feature>
<keyword evidence="6" id="KW-0050">Antiport</keyword>
<evidence type="ECO:0000256" key="12">
    <source>
        <dbReference type="ARBA" id="ARBA00031636"/>
    </source>
</evidence>
<evidence type="ECO:0000256" key="7">
    <source>
        <dbReference type="ARBA" id="ARBA00022475"/>
    </source>
</evidence>
<evidence type="ECO:0000256" key="11">
    <source>
        <dbReference type="ARBA" id="ARBA00023136"/>
    </source>
</evidence>
<accession>A0ABV9PYB8</accession>
<dbReference type="RefSeq" id="WP_380023695.1">
    <property type="nucleotide sequence ID" value="NZ_JBHSHC010000010.1"/>
</dbReference>
<dbReference type="CDD" id="cd13137">
    <property type="entry name" value="MATE_NorM_like"/>
    <property type="match status" value="1"/>
</dbReference>
<evidence type="ECO:0000256" key="10">
    <source>
        <dbReference type="ARBA" id="ARBA00023065"/>
    </source>
</evidence>
<proteinExistence type="inferred from homology"/>
<feature type="transmembrane region" description="Helical" evidence="13">
    <location>
        <begin position="37"/>
        <end position="58"/>
    </location>
</feature>
<dbReference type="Pfam" id="PF01554">
    <property type="entry name" value="MatE"/>
    <property type="match status" value="2"/>
</dbReference>
<dbReference type="NCBIfam" id="TIGR00797">
    <property type="entry name" value="matE"/>
    <property type="match status" value="1"/>
</dbReference>
<feature type="transmembrane region" description="Helical" evidence="13">
    <location>
        <begin position="381"/>
        <end position="408"/>
    </location>
</feature>
<comment type="subcellular location">
    <subcellularLocation>
        <location evidence="2">Cell membrane</location>
        <topology evidence="2">Multi-pass membrane protein</topology>
    </subcellularLocation>
</comment>
<dbReference type="InterPro" id="IPR048279">
    <property type="entry name" value="MdtK-like"/>
</dbReference>
<keyword evidence="15" id="KW-1185">Reference proteome</keyword>
<dbReference type="PANTHER" id="PTHR43298:SF2">
    <property type="entry name" value="FMN_FAD EXPORTER YEEO-RELATED"/>
    <property type="match status" value="1"/>
</dbReference>
<dbReference type="Proteomes" id="UP001596002">
    <property type="component" value="Unassembled WGS sequence"/>
</dbReference>
<feature type="transmembrane region" description="Helical" evidence="13">
    <location>
        <begin position="127"/>
        <end position="147"/>
    </location>
</feature>
<evidence type="ECO:0000313" key="14">
    <source>
        <dbReference type="EMBL" id="MFC4766027.1"/>
    </source>
</evidence>
<feature type="transmembrane region" description="Helical" evidence="13">
    <location>
        <begin position="351"/>
        <end position="369"/>
    </location>
</feature>
<sequence>MLSKWKKILLLALPSIVSFASMTLTGTIGLIMVGELGALAIAVVGVSNIVMYNAWALFSGIGHTVNYLVAQNYGGNTMRQGIERTYIALYLCAMAGALVLLTGSAANDDILRLIGGSPDLVSEGSDYLGIRFYAMVFSIFTFAFHGFFRGIEDTRTPMLISLIGNLAVVFFTYTLTYGHWGFPNLGLAGAGWAIFCGETISFILSVYVYFCRLHNRFGTRMKVGLNLFESRLILLESSKLGFQEFALSISMFIFTMFVTRLGTHALAANEIALNVMGFGFMPAFAFGSTATILVGQEIGRGKRIAARRWGTDTAILGSLLMFALGTVEFIFAEPIARIYTDDPKVYQLTAYLLKISAYLQIFDGLVMIYSGGLRGIGDTSFLLWSSLFLSWLLFLPLCYLLTFVFQWASIGSWLSLYIFIMVYGITVMIRYYRVDWLSIQAKAAHPPSA</sequence>
<evidence type="ECO:0000256" key="13">
    <source>
        <dbReference type="SAM" id="Phobius"/>
    </source>
</evidence>
<keyword evidence="11 13" id="KW-0472">Membrane</keyword>
<evidence type="ECO:0000256" key="1">
    <source>
        <dbReference type="ARBA" id="ARBA00003408"/>
    </source>
</evidence>
<feature type="transmembrane region" description="Helical" evidence="13">
    <location>
        <begin position="414"/>
        <end position="432"/>
    </location>
</feature>
<reference evidence="15" key="1">
    <citation type="journal article" date="2019" name="Int. J. Syst. Evol. Microbiol.">
        <title>The Global Catalogue of Microorganisms (GCM) 10K type strain sequencing project: providing services to taxonomists for standard genome sequencing and annotation.</title>
        <authorList>
            <consortium name="The Broad Institute Genomics Platform"/>
            <consortium name="The Broad Institute Genome Sequencing Center for Infectious Disease"/>
            <person name="Wu L."/>
            <person name="Ma J."/>
        </authorList>
    </citation>
    <scope>NUCLEOTIDE SEQUENCE [LARGE SCALE GENOMIC DNA]</scope>
    <source>
        <strain evidence="15">WYCCWR 12678</strain>
    </source>
</reference>
<keyword evidence="10" id="KW-0406">Ion transport</keyword>
<evidence type="ECO:0000256" key="8">
    <source>
        <dbReference type="ARBA" id="ARBA00022692"/>
    </source>
</evidence>
<evidence type="ECO:0000256" key="3">
    <source>
        <dbReference type="ARBA" id="ARBA00010199"/>
    </source>
</evidence>
<dbReference type="InterPro" id="IPR050222">
    <property type="entry name" value="MATE_MdtK"/>
</dbReference>
<evidence type="ECO:0000313" key="15">
    <source>
        <dbReference type="Proteomes" id="UP001596002"/>
    </source>
</evidence>
<evidence type="ECO:0000256" key="6">
    <source>
        <dbReference type="ARBA" id="ARBA00022449"/>
    </source>
</evidence>
<evidence type="ECO:0000256" key="5">
    <source>
        <dbReference type="ARBA" id="ARBA00022448"/>
    </source>
</evidence>
<organism evidence="14 15">
    <name type="scientific">Effusibacillus consociatus</name>
    <dbReference type="NCBI Taxonomy" id="1117041"/>
    <lineage>
        <taxon>Bacteria</taxon>
        <taxon>Bacillati</taxon>
        <taxon>Bacillota</taxon>
        <taxon>Bacilli</taxon>
        <taxon>Bacillales</taxon>
        <taxon>Alicyclobacillaceae</taxon>
        <taxon>Effusibacillus</taxon>
    </lineage>
</organism>
<name>A0ABV9PYB8_9BACL</name>
<evidence type="ECO:0000256" key="2">
    <source>
        <dbReference type="ARBA" id="ARBA00004651"/>
    </source>
</evidence>
<dbReference type="InterPro" id="IPR002528">
    <property type="entry name" value="MATE_fam"/>
</dbReference>
<protein>
    <recommendedName>
        <fullName evidence="4">Probable multidrug resistance protein NorM</fullName>
    </recommendedName>
    <alternativeName>
        <fullName evidence="12">Multidrug-efflux transporter</fullName>
    </alternativeName>
</protein>
<feature type="transmembrane region" description="Helical" evidence="13">
    <location>
        <begin position="87"/>
        <end position="107"/>
    </location>
</feature>
<feature type="transmembrane region" description="Helical" evidence="13">
    <location>
        <begin position="271"/>
        <end position="294"/>
    </location>
</feature>
<keyword evidence="9 13" id="KW-1133">Transmembrane helix</keyword>
<gene>
    <name evidence="14" type="ORF">ACFO8Q_01240</name>
</gene>
<feature type="transmembrane region" description="Helical" evidence="13">
    <location>
        <begin position="159"/>
        <end position="180"/>
    </location>
</feature>
<evidence type="ECO:0000256" key="9">
    <source>
        <dbReference type="ARBA" id="ARBA00022989"/>
    </source>
</evidence>
<dbReference type="EMBL" id="JBHSHC010000010">
    <property type="protein sequence ID" value="MFC4766027.1"/>
    <property type="molecule type" value="Genomic_DNA"/>
</dbReference>
<keyword evidence="8 13" id="KW-0812">Transmembrane</keyword>
<comment type="caution">
    <text evidence="14">The sequence shown here is derived from an EMBL/GenBank/DDBJ whole genome shotgun (WGS) entry which is preliminary data.</text>
</comment>
<keyword evidence="7" id="KW-1003">Cell membrane</keyword>
<comment type="similarity">
    <text evidence="3">Belongs to the multi antimicrobial extrusion (MATE) (TC 2.A.66.1) family.</text>
</comment>
<comment type="function">
    <text evidence="1">Multidrug efflux pump.</text>
</comment>
<evidence type="ECO:0000256" key="4">
    <source>
        <dbReference type="ARBA" id="ARBA00020268"/>
    </source>
</evidence>
<dbReference type="PIRSF" id="PIRSF006603">
    <property type="entry name" value="DinF"/>
    <property type="match status" value="1"/>
</dbReference>
<feature type="transmembrane region" description="Helical" evidence="13">
    <location>
        <begin position="192"/>
        <end position="211"/>
    </location>
</feature>
<dbReference type="PANTHER" id="PTHR43298">
    <property type="entry name" value="MULTIDRUG RESISTANCE PROTEIN NORM-RELATED"/>
    <property type="match status" value="1"/>
</dbReference>